<keyword evidence="1" id="KW-0479">Metal-binding</keyword>
<dbReference type="SUPFAM" id="SSF57850">
    <property type="entry name" value="RING/U-box"/>
    <property type="match status" value="1"/>
</dbReference>
<proteinExistence type="predicted"/>
<comment type="caution">
    <text evidence="7">The sequence shown here is derived from an EMBL/GenBank/DDBJ whole genome shotgun (WGS) entry which is preliminary data.</text>
</comment>
<dbReference type="GO" id="GO:0061630">
    <property type="term" value="F:ubiquitin protein ligase activity"/>
    <property type="evidence" value="ECO:0007669"/>
    <property type="project" value="TreeGrafter"/>
</dbReference>
<evidence type="ECO:0000256" key="3">
    <source>
        <dbReference type="ARBA" id="ARBA00022833"/>
    </source>
</evidence>
<sequence length="186" mass="19941">MSERSEGFVRNKQNLVLWGTLIAIALLRYLYVAICGVGQRPVEAPAGAEDAEAQSRNKAAEERLINLLDKTTGPFKATKTEGEIAELETGELETAQGDIEEGVVSSGDSDENGVQTVSNACAVCLEPFDEGERVVSSVKTKGCPHIFHEECLKEVITASTSKGIYSVPCPCCRQTFVETGPTKVSS</sequence>
<dbReference type="EMBL" id="CAKOGP040001335">
    <property type="protein sequence ID" value="CAJ1945181.1"/>
    <property type="molecule type" value="Genomic_DNA"/>
</dbReference>
<keyword evidence="2 4" id="KW-0863">Zinc-finger</keyword>
<dbReference type="PANTHER" id="PTHR45969">
    <property type="entry name" value="RING ZINC FINGER PROTEIN-RELATED"/>
    <property type="match status" value="1"/>
</dbReference>
<gene>
    <name evidence="7" type="ORF">CYCCA115_LOCUS9325</name>
</gene>
<dbReference type="GO" id="GO:0016567">
    <property type="term" value="P:protein ubiquitination"/>
    <property type="evidence" value="ECO:0007669"/>
    <property type="project" value="TreeGrafter"/>
</dbReference>
<dbReference type="AlphaFoldDB" id="A0AAD2CT63"/>
<keyword evidence="5" id="KW-0472">Membrane</keyword>
<feature type="domain" description="RING-type" evidence="6">
    <location>
        <begin position="121"/>
        <end position="173"/>
    </location>
</feature>
<evidence type="ECO:0000313" key="7">
    <source>
        <dbReference type="EMBL" id="CAJ1945181.1"/>
    </source>
</evidence>
<dbReference type="InterPro" id="IPR013083">
    <property type="entry name" value="Znf_RING/FYVE/PHD"/>
</dbReference>
<dbReference type="InterPro" id="IPR001841">
    <property type="entry name" value="Znf_RING"/>
</dbReference>
<dbReference type="PROSITE" id="PS50089">
    <property type="entry name" value="ZF_RING_2"/>
    <property type="match status" value="1"/>
</dbReference>
<keyword evidence="5" id="KW-0812">Transmembrane</keyword>
<evidence type="ECO:0000259" key="6">
    <source>
        <dbReference type="PROSITE" id="PS50089"/>
    </source>
</evidence>
<dbReference type="Gene3D" id="3.30.40.10">
    <property type="entry name" value="Zinc/RING finger domain, C3HC4 (zinc finger)"/>
    <property type="match status" value="1"/>
</dbReference>
<keyword evidence="3" id="KW-0862">Zinc</keyword>
<feature type="transmembrane region" description="Helical" evidence="5">
    <location>
        <begin position="15"/>
        <end position="34"/>
    </location>
</feature>
<accession>A0AAD2CT63</accession>
<name>A0AAD2CT63_9STRA</name>
<reference evidence="7" key="1">
    <citation type="submission" date="2023-08" db="EMBL/GenBank/DDBJ databases">
        <authorList>
            <person name="Audoor S."/>
            <person name="Bilcke G."/>
        </authorList>
    </citation>
    <scope>NUCLEOTIDE SEQUENCE</scope>
</reference>
<evidence type="ECO:0000313" key="8">
    <source>
        <dbReference type="Proteomes" id="UP001295423"/>
    </source>
</evidence>
<evidence type="ECO:0000256" key="1">
    <source>
        <dbReference type="ARBA" id="ARBA00022723"/>
    </source>
</evidence>
<evidence type="ECO:0000256" key="5">
    <source>
        <dbReference type="SAM" id="Phobius"/>
    </source>
</evidence>
<dbReference type="Pfam" id="PF13639">
    <property type="entry name" value="zf-RING_2"/>
    <property type="match status" value="1"/>
</dbReference>
<dbReference type="PANTHER" id="PTHR45969:SF81">
    <property type="entry name" value="OS08G0157400 PROTEIN"/>
    <property type="match status" value="1"/>
</dbReference>
<evidence type="ECO:0000256" key="4">
    <source>
        <dbReference type="PROSITE-ProRule" id="PRU00175"/>
    </source>
</evidence>
<protein>
    <recommendedName>
        <fullName evidence="6">RING-type domain-containing protein</fullName>
    </recommendedName>
</protein>
<keyword evidence="8" id="KW-1185">Reference proteome</keyword>
<dbReference type="SMART" id="SM00184">
    <property type="entry name" value="RING"/>
    <property type="match status" value="1"/>
</dbReference>
<evidence type="ECO:0000256" key="2">
    <source>
        <dbReference type="ARBA" id="ARBA00022771"/>
    </source>
</evidence>
<keyword evidence="5" id="KW-1133">Transmembrane helix</keyword>
<dbReference type="Proteomes" id="UP001295423">
    <property type="component" value="Unassembled WGS sequence"/>
</dbReference>
<organism evidence="7 8">
    <name type="scientific">Cylindrotheca closterium</name>
    <dbReference type="NCBI Taxonomy" id="2856"/>
    <lineage>
        <taxon>Eukaryota</taxon>
        <taxon>Sar</taxon>
        <taxon>Stramenopiles</taxon>
        <taxon>Ochrophyta</taxon>
        <taxon>Bacillariophyta</taxon>
        <taxon>Bacillariophyceae</taxon>
        <taxon>Bacillariophycidae</taxon>
        <taxon>Bacillariales</taxon>
        <taxon>Bacillariaceae</taxon>
        <taxon>Cylindrotheca</taxon>
    </lineage>
</organism>
<dbReference type="GO" id="GO:0008270">
    <property type="term" value="F:zinc ion binding"/>
    <property type="evidence" value="ECO:0007669"/>
    <property type="project" value="UniProtKB-KW"/>
</dbReference>